<sequence>MKRDTVEEEVTEEMLKEVIDVYISETDSVSLLDIPSTVMSVDTDESEAIMFQEGATRCAGTLEINYNGDGRLEDDQTLVAVACRQLDCGSAVSWQTIRSRTLSPLKNLNAMFDYNPPWPALKITCSGQLSNQLLLETWCQLASGALGPTPSHSLFKSTGGGEGVGEKSSTTEQAVVMTTTVQPIVTVHSVTTGCCKHQSIINVHHSSSIDSCSKYGIKHSKMVNYGSEKEVMVINQSLQSTSISQSLVPSCRQVLSKFLTASLIPESVRLNGTNRCSGRLEVKSDESWSSVCEGEFDQQVAEVVCRELNCGVPSFLQGALYGKVDASVWSREFQCEGNEYHLLECHRSTCSSGRTLGLTCSDPGDVRLVGGASHCSGVLQLKHRGVWRAVNSKDSVWNLKAVNIICHQLDCGSSVSTQRAKDYLRTVWRINSSCFQSTYKLRECLTTSYEWSYSSLEITCSESVRLVNGTSRCSGRLEVKSDESWSSVCEGEFDQQVAEVVCRELDCGVPSVLQGALYGEVEAPVWSREFQCEGNESHLLDCKWSDSAPSTCSPDKAVGLTCSYPLRVRLVGERSRCAGELEVNHQRDWRPVADWDGWDQMLADKLESALWECVMQVDDIETYAGIDVICSGNLLPSGLLVQPNVSVSPIVGVSGDKQQGYHVLLGSSFTVTCSTEPQYQEGSFHLLFNTSDMAQNYTLPAVNHSAHFLFPAARSAHRGDYTCVYHVYVFSYNFSSESRPLHLIVSASVTDLIIRCVVALLVLTVSTTILYFHFKVTDTHNQRRSFSQSRAVELVLTGSVCCCVFPGRKTPEEREEPPATDRTEREA</sequence>
<keyword evidence="8" id="KW-0812">Transmembrane</keyword>
<dbReference type="SUPFAM" id="SSF48726">
    <property type="entry name" value="Immunoglobulin"/>
    <property type="match status" value="1"/>
</dbReference>
<evidence type="ECO:0000313" key="11">
    <source>
        <dbReference type="Proteomes" id="UP000246464"/>
    </source>
</evidence>
<feature type="disulfide bond" evidence="7">
    <location>
        <begin position="532"/>
        <end position="542"/>
    </location>
</feature>
<evidence type="ECO:0000256" key="2">
    <source>
        <dbReference type="ARBA" id="ARBA00022525"/>
    </source>
</evidence>
<dbReference type="GO" id="GO:0031638">
    <property type="term" value="P:zymogen activation"/>
    <property type="evidence" value="ECO:0007669"/>
    <property type="project" value="TreeGrafter"/>
</dbReference>
<dbReference type="GO" id="GO:0004252">
    <property type="term" value="F:serine-type endopeptidase activity"/>
    <property type="evidence" value="ECO:0007669"/>
    <property type="project" value="TreeGrafter"/>
</dbReference>
<feature type="domain" description="SRCR" evidence="9">
    <location>
        <begin position="464"/>
        <end position="563"/>
    </location>
</feature>
<feature type="disulfide bond" evidence="7">
    <location>
        <begin position="335"/>
        <end position="345"/>
    </location>
</feature>
<dbReference type="InterPro" id="IPR001190">
    <property type="entry name" value="SRCR"/>
</dbReference>
<dbReference type="Gene3D" id="2.60.40.10">
    <property type="entry name" value="Immunoglobulins"/>
    <property type="match status" value="1"/>
</dbReference>
<dbReference type="PRINTS" id="PR00258">
    <property type="entry name" value="SPERACTRCPTR"/>
</dbReference>
<dbReference type="InterPro" id="IPR036772">
    <property type="entry name" value="SRCR-like_dom_sf"/>
</dbReference>
<feature type="domain" description="SRCR" evidence="9">
    <location>
        <begin position="568"/>
        <end position="594"/>
    </location>
</feature>
<dbReference type="PROSITE" id="PS50287">
    <property type="entry name" value="SRCR_2"/>
    <property type="match status" value="4"/>
</dbReference>
<evidence type="ECO:0000256" key="1">
    <source>
        <dbReference type="ARBA" id="ARBA00004613"/>
    </source>
</evidence>
<evidence type="ECO:0000313" key="10">
    <source>
        <dbReference type="EMBL" id="AWP04744.1"/>
    </source>
</evidence>
<feature type="domain" description="SRCR" evidence="9">
    <location>
        <begin position="268"/>
        <end position="361"/>
    </location>
</feature>
<keyword evidence="6" id="KW-0325">Glycoprotein</keyword>
<accession>A0A2U9BKY1</accession>
<comment type="subcellular location">
    <subcellularLocation>
        <location evidence="1">Secreted</location>
    </subcellularLocation>
</comment>
<evidence type="ECO:0000256" key="3">
    <source>
        <dbReference type="ARBA" id="ARBA00022729"/>
    </source>
</evidence>
<feature type="transmembrane region" description="Helical" evidence="8">
    <location>
        <begin position="752"/>
        <end position="774"/>
    </location>
</feature>
<dbReference type="FunFam" id="3.10.250.10:FF:000004">
    <property type="entry name" value="Scavenger receptor cysteine-rich type 1 protein M130"/>
    <property type="match status" value="1"/>
</dbReference>
<reference evidence="10 11" key="1">
    <citation type="submission" date="2017-12" db="EMBL/GenBank/DDBJ databases">
        <title>Integrating genomic resources of turbot (Scophthalmus maximus) in depth evaluation of genetic and physical mapping variation across individuals.</title>
        <authorList>
            <person name="Martinez P."/>
        </authorList>
    </citation>
    <scope>NUCLEOTIDE SEQUENCE [LARGE SCALE GENOMIC DNA]</scope>
</reference>
<dbReference type="SMART" id="SM00202">
    <property type="entry name" value="SR"/>
    <property type="match status" value="3"/>
</dbReference>
<organism evidence="10 11">
    <name type="scientific">Scophthalmus maximus</name>
    <name type="common">Turbot</name>
    <name type="synonym">Psetta maxima</name>
    <dbReference type="NCBI Taxonomy" id="52904"/>
    <lineage>
        <taxon>Eukaryota</taxon>
        <taxon>Metazoa</taxon>
        <taxon>Chordata</taxon>
        <taxon>Craniata</taxon>
        <taxon>Vertebrata</taxon>
        <taxon>Euteleostomi</taxon>
        <taxon>Actinopterygii</taxon>
        <taxon>Neopterygii</taxon>
        <taxon>Teleostei</taxon>
        <taxon>Neoteleostei</taxon>
        <taxon>Acanthomorphata</taxon>
        <taxon>Carangaria</taxon>
        <taxon>Pleuronectiformes</taxon>
        <taxon>Pleuronectoidei</taxon>
        <taxon>Scophthalmidae</taxon>
        <taxon>Scophthalmus</taxon>
    </lineage>
</organism>
<dbReference type="Proteomes" id="UP000246464">
    <property type="component" value="Chromosome 7"/>
</dbReference>
<feature type="domain" description="SRCR" evidence="9">
    <location>
        <begin position="366"/>
        <end position="461"/>
    </location>
</feature>
<keyword evidence="11" id="KW-1185">Reference proteome</keyword>
<evidence type="ECO:0000256" key="8">
    <source>
        <dbReference type="SAM" id="Phobius"/>
    </source>
</evidence>
<feature type="disulfide bond" evidence="7">
    <location>
        <begin position="434"/>
        <end position="444"/>
    </location>
</feature>
<keyword evidence="10" id="KW-0675">Receptor</keyword>
<comment type="caution">
    <text evidence="7">Lacks conserved residue(s) required for the propagation of feature annotation.</text>
</comment>
<protein>
    <submittedName>
        <fullName evidence="10">Putative scavenger receptor cysteine-rich type 1 protein M130-like</fullName>
    </submittedName>
</protein>
<dbReference type="GO" id="GO:0005615">
    <property type="term" value="C:extracellular space"/>
    <property type="evidence" value="ECO:0007669"/>
    <property type="project" value="TreeGrafter"/>
</dbReference>
<dbReference type="InterPro" id="IPR036179">
    <property type="entry name" value="Ig-like_dom_sf"/>
</dbReference>
<dbReference type="Gene3D" id="3.10.250.10">
    <property type="entry name" value="SRCR-like domain"/>
    <property type="match status" value="4"/>
</dbReference>
<keyword evidence="4" id="KW-0677">Repeat</keyword>
<evidence type="ECO:0000256" key="7">
    <source>
        <dbReference type="PROSITE-ProRule" id="PRU00196"/>
    </source>
</evidence>
<keyword evidence="8" id="KW-0472">Membrane</keyword>
<dbReference type="InterPro" id="IPR013783">
    <property type="entry name" value="Ig-like_fold"/>
</dbReference>
<dbReference type="AlphaFoldDB" id="A0A2U9BKY1"/>
<keyword evidence="3" id="KW-0732">Signal</keyword>
<dbReference type="EMBL" id="CP026249">
    <property type="protein sequence ID" value="AWP04744.1"/>
    <property type="molecule type" value="Genomic_DNA"/>
</dbReference>
<dbReference type="FunFam" id="3.10.250.10:FF:000013">
    <property type="entry name" value="CD163 molecule like 1"/>
    <property type="match status" value="1"/>
</dbReference>
<keyword evidence="5 7" id="KW-1015">Disulfide bond</keyword>
<name>A0A2U9BKY1_SCOMX</name>
<proteinExistence type="predicted"/>
<dbReference type="PANTHER" id="PTHR48071">
    <property type="entry name" value="SRCR DOMAIN-CONTAINING PROTEIN"/>
    <property type="match status" value="1"/>
</dbReference>
<evidence type="ECO:0000256" key="4">
    <source>
        <dbReference type="ARBA" id="ARBA00022737"/>
    </source>
</evidence>
<dbReference type="SUPFAM" id="SSF56487">
    <property type="entry name" value="SRCR-like"/>
    <property type="match status" value="5"/>
</dbReference>
<keyword evidence="2" id="KW-0964">Secreted</keyword>
<dbReference type="GO" id="GO:0005886">
    <property type="term" value="C:plasma membrane"/>
    <property type="evidence" value="ECO:0007669"/>
    <property type="project" value="TreeGrafter"/>
</dbReference>
<dbReference type="Pfam" id="PF00530">
    <property type="entry name" value="SRCR"/>
    <property type="match status" value="3"/>
</dbReference>
<gene>
    <name evidence="10" type="ORF">SMAX5B_016294</name>
</gene>
<evidence type="ECO:0000256" key="6">
    <source>
        <dbReference type="ARBA" id="ARBA00023180"/>
    </source>
</evidence>
<evidence type="ECO:0000259" key="9">
    <source>
        <dbReference type="PROSITE" id="PS50287"/>
    </source>
</evidence>
<keyword evidence="8" id="KW-1133">Transmembrane helix</keyword>
<dbReference type="PANTHER" id="PTHR48071:SF15">
    <property type="entry name" value="SRCR DOMAIN-CONTAINING PROTEIN"/>
    <property type="match status" value="1"/>
</dbReference>
<evidence type="ECO:0000256" key="5">
    <source>
        <dbReference type="ARBA" id="ARBA00023157"/>
    </source>
</evidence>